<dbReference type="AlphaFoldDB" id="A0A450S945"/>
<accession>A0A450S945</accession>
<sequence length="379" mass="42366">MGHVKLGRLTTHVIAGSGEFIFPLQEKHVHGSSIVECPNGDLLVCWFYGSGEREANDVRIRGARLKPNSAVWSPVFEMADTPNLPDCNPVLFIDPEEKLWLFWIVVQAQRWENSILKVRTSTNYQQDGPPDWDWQDIILLQPGEEFAQVLADGLDALNPANPLWSGYAPKYIDLIAEAAHDAGKRQTGWMTRIHPRVLSCGRFLLPLYSDGFNISLVALSDDRGTTWRASEPIVGLGNVQPSLVQRKNGDIVAFMRDNGGSPNRVQTSVSRDRGETWTLAQDTTIPNPGSSVEVIALKSGTWLLVGNDTEEGRHRLAVYLSFDEGAAWQLEEYLEKATPEEGGEYSYPSVLQTDDGSIHVTYSYRAEDKETIKHVTFRE</sequence>
<protein>
    <submittedName>
        <fullName evidence="2">Predicted neuraminidase (Sialidase)</fullName>
    </submittedName>
</protein>
<organism evidence="2">
    <name type="scientific">Candidatus Kentrum sp. FM</name>
    <dbReference type="NCBI Taxonomy" id="2126340"/>
    <lineage>
        <taxon>Bacteria</taxon>
        <taxon>Pseudomonadati</taxon>
        <taxon>Pseudomonadota</taxon>
        <taxon>Gammaproteobacteria</taxon>
        <taxon>Candidatus Kentrum</taxon>
    </lineage>
</organism>
<proteinExistence type="predicted"/>
<dbReference type="PANTHER" id="PTHR43752:SF2">
    <property type="entry name" value="BNR_ASP-BOX REPEAT FAMILY PROTEIN"/>
    <property type="match status" value="1"/>
</dbReference>
<dbReference type="Gene3D" id="2.120.10.10">
    <property type="match status" value="1"/>
</dbReference>
<dbReference type="PANTHER" id="PTHR43752">
    <property type="entry name" value="BNR/ASP-BOX REPEAT FAMILY PROTEIN"/>
    <property type="match status" value="1"/>
</dbReference>
<dbReference type="InterPro" id="IPR011040">
    <property type="entry name" value="Sialidase"/>
</dbReference>
<evidence type="ECO:0000313" key="4">
    <source>
        <dbReference type="EMBL" id="VFK08102.1"/>
    </source>
</evidence>
<evidence type="ECO:0000313" key="2">
    <source>
        <dbReference type="EMBL" id="VFJ48443.1"/>
    </source>
</evidence>
<reference evidence="2" key="1">
    <citation type="submission" date="2019-02" db="EMBL/GenBank/DDBJ databases">
        <authorList>
            <person name="Gruber-Vodicka R. H."/>
            <person name="Seah K. B. B."/>
        </authorList>
    </citation>
    <scope>NUCLEOTIDE SEQUENCE</scope>
    <source>
        <strain evidence="3">BECK_BZ163</strain>
        <strain evidence="4">BECK_BZ164</strain>
        <strain evidence="2">BECK_BZ165</strain>
    </source>
</reference>
<dbReference type="InterPro" id="IPR036278">
    <property type="entry name" value="Sialidase_sf"/>
</dbReference>
<evidence type="ECO:0000313" key="3">
    <source>
        <dbReference type="EMBL" id="VFJ50090.1"/>
    </source>
</evidence>
<name>A0A450S945_9GAMM</name>
<evidence type="ECO:0000259" key="1">
    <source>
        <dbReference type="Pfam" id="PF13088"/>
    </source>
</evidence>
<dbReference type="EMBL" id="CAADFL010000059">
    <property type="protein sequence ID" value="VFK08102.1"/>
    <property type="molecule type" value="Genomic_DNA"/>
</dbReference>
<dbReference type="CDD" id="cd15482">
    <property type="entry name" value="Sialidase_non-viral"/>
    <property type="match status" value="1"/>
</dbReference>
<dbReference type="Pfam" id="PF13088">
    <property type="entry name" value="BNR_2"/>
    <property type="match status" value="2"/>
</dbReference>
<dbReference type="EMBL" id="CAADFA010000059">
    <property type="protein sequence ID" value="VFJ48443.1"/>
    <property type="molecule type" value="Genomic_DNA"/>
</dbReference>
<dbReference type="SUPFAM" id="SSF50939">
    <property type="entry name" value="Sialidases"/>
    <property type="match status" value="1"/>
</dbReference>
<gene>
    <name evidence="3" type="ORF">BECKFM1743A_GA0114220_100801</name>
    <name evidence="4" type="ORF">BECKFM1743B_GA0114221_1005912</name>
    <name evidence="2" type="ORF">BECKFM1743C_GA0114222_1005912</name>
</gene>
<feature type="domain" description="Sialidase" evidence="1">
    <location>
        <begin position="40"/>
        <end position="123"/>
    </location>
</feature>
<dbReference type="EMBL" id="CAADEZ010000080">
    <property type="protein sequence ID" value="VFJ50090.1"/>
    <property type="molecule type" value="Genomic_DNA"/>
</dbReference>
<feature type="domain" description="Sialidase" evidence="1">
    <location>
        <begin position="194"/>
        <end position="360"/>
    </location>
</feature>